<comment type="similarity">
    <text evidence="1">Belongs to the 'GDXG' lipolytic enzyme family.</text>
</comment>
<dbReference type="InterPro" id="IPR013094">
    <property type="entry name" value="AB_hydrolase_3"/>
</dbReference>
<dbReference type="PANTHER" id="PTHR48081">
    <property type="entry name" value="AB HYDROLASE SUPERFAMILY PROTEIN C4A8.06C"/>
    <property type="match status" value="1"/>
</dbReference>
<reference evidence="5 6" key="1">
    <citation type="submission" date="2023-07" db="EMBL/GenBank/DDBJ databases">
        <title>Sorghum-associated microbial communities from plants grown in Nebraska, USA.</title>
        <authorList>
            <person name="Schachtman D."/>
        </authorList>
    </citation>
    <scope>NUCLEOTIDE SEQUENCE [LARGE SCALE GENOMIC DNA]</scope>
    <source>
        <strain evidence="5 6">BE310</strain>
    </source>
</reference>
<evidence type="ECO:0000256" key="3">
    <source>
        <dbReference type="PROSITE-ProRule" id="PRU10038"/>
    </source>
</evidence>
<protein>
    <submittedName>
        <fullName evidence="5">Acetyl esterase</fullName>
        <ecNumber evidence="5">3.1.1.-</ecNumber>
    </submittedName>
</protein>
<organism evidence="5 6">
    <name type="scientific">Pelomonas aquatica</name>
    <dbReference type="NCBI Taxonomy" id="431058"/>
    <lineage>
        <taxon>Bacteria</taxon>
        <taxon>Pseudomonadati</taxon>
        <taxon>Pseudomonadota</taxon>
        <taxon>Betaproteobacteria</taxon>
        <taxon>Burkholderiales</taxon>
        <taxon>Sphaerotilaceae</taxon>
        <taxon>Roseateles</taxon>
    </lineage>
</organism>
<dbReference type="Pfam" id="PF07859">
    <property type="entry name" value="Abhydrolase_3"/>
    <property type="match status" value="1"/>
</dbReference>
<dbReference type="PROSITE" id="PS00122">
    <property type="entry name" value="CARBOXYLESTERASE_B_1"/>
    <property type="match status" value="1"/>
</dbReference>
<dbReference type="RefSeq" id="WP_310349099.1">
    <property type="nucleotide sequence ID" value="NZ_JAVDXQ010000008.1"/>
</dbReference>
<gene>
    <name evidence="5" type="ORF">J2X16_004793</name>
</gene>
<sequence>MLDLHLKHVLAQAAGAPDLSDLPPEACRGLYHMICTAATAPPADVSVTPHETSFAGQAVNVRIYKPHGATAALPVTLYFHGGGFVLGDLEGYDAVCRQLCADSGVMIVSAAYRLAPEHPYPAAIDDCHAALGWVAESIRSFGGDPTRLAVAGDSAGATLATTTALLARDAGGPVIAFQLLVYPAAAGGHDGDYPSRQRHAAGPTLTLRTMDYFNRHYYGPAGKAPDWRGAPLLAPSLAGLPPTLLVLAAHDALRDEGMAYGEALAAAGDAVTVVEYHGLAHGFISMAGAVPAARLALAQMASALQQVLQP</sequence>
<evidence type="ECO:0000313" key="6">
    <source>
        <dbReference type="Proteomes" id="UP001180536"/>
    </source>
</evidence>
<dbReference type="GO" id="GO:0016787">
    <property type="term" value="F:hydrolase activity"/>
    <property type="evidence" value="ECO:0007669"/>
    <property type="project" value="UniProtKB-KW"/>
</dbReference>
<dbReference type="EC" id="3.1.1.-" evidence="5"/>
<dbReference type="PROSITE" id="PS01174">
    <property type="entry name" value="LIPASE_GDXG_SER"/>
    <property type="match status" value="1"/>
</dbReference>
<comment type="caution">
    <text evidence="5">The sequence shown here is derived from an EMBL/GenBank/DDBJ whole genome shotgun (WGS) entry which is preliminary data.</text>
</comment>
<dbReference type="InterPro" id="IPR033140">
    <property type="entry name" value="Lipase_GDXG_put_SER_AS"/>
</dbReference>
<name>A0ABU1ZG44_9BURK</name>
<dbReference type="EMBL" id="JAVDXQ010000008">
    <property type="protein sequence ID" value="MDR7299423.1"/>
    <property type="molecule type" value="Genomic_DNA"/>
</dbReference>
<dbReference type="InterPro" id="IPR029058">
    <property type="entry name" value="AB_hydrolase_fold"/>
</dbReference>
<dbReference type="InterPro" id="IPR019826">
    <property type="entry name" value="Carboxylesterase_B_AS"/>
</dbReference>
<dbReference type="SUPFAM" id="SSF53474">
    <property type="entry name" value="alpha/beta-Hydrolases"/>
    <property type="match status" value="1"/>
</dbReference>
<accession>A0ABU1ZG44</accession>
<keyword evidence="2 5" id="KW-0378">Hydrolase</keyword>
<evidence type="ECO:0000256" key="2">
    <source>
        <dbReference type="ARBA" id="ARBA00022801"/>
    </source>
</evidence>
<proteinExistence type="inferred from homology"/>
<dbReference type="PANTHER" id="PTHR48081:SF8">
    <property type="entry name" value="ALPHA_BETA HYDROLASE FOLD-3 DOMAIN-CONTAINING PROTEIN-RELATED"/>
    <property type="match status" value="1"/>
</dbReference>
<keyword evidence="6" id="KW-1185">Reference proteome</keyword>
<evidence type="ECO:0000259" key="4">
    <source>
        <dbReference type="Pfam" id="PF07859"/>
    </source>
</evidence>
<dbReference type="Gene3D" id="3.40.50.1820">
    <property type="entry name" value="alpha/beta hydrolase"/>
    <property type="match status" value="1"/>
</dbReference>
<feature type="active site" evidence="3">
    <location>
        <position position="154"/>
    </location>
</feature>
<evidence type="ECO:0000313" key="5">
    <source>
        <dbReference type="EMBL" id="MDR7299423.1"/>
    </source>
</evidence>
<dbReference type="InterPro" id="IPR050300">
    <property type="entry name" value="GDXG_lipolytic_enzyme"/>
</dbReference>
<evidence type="ECO:0000256" key="1">
    <source>
        <dbReference type="ARBA" id="ARBA00010515"/>
    </source>
</evidence>
<feature type="domain" description="Alpha/beta hydrolase fold-3" evidence="4">
    <location>
        <begin position="77"/>
        <end position="284"/>
    </location>
</feature>
<dbReference type="Proteomes" id="UP001180536">
    <property type="component" value="Unassembled WGS sequence"/>
</dbReference>